<dbReference type="SUPFAM" id="SSF57850">
    <property type="entry name" value="RING/U-box"/>
    <property type="match status" value="1"/>
</dbReference>
<keyword evidence="9" id="KW-0833">Ubl conjugation pathway</keyword>
<dbReference type="GO" id="GO:0061630">
    <property type="term" value="F:ubiquitin protein ligase activity"/>
    <property type="evidence" value="ECO:0007669"/>
    <property type="project" value="UniProtKB-EC"/>
</dbReference>
<feature type="transmembrane region" description="Helical" evidence="14">
    <location>
        <begin position="141"/>
        <end position="162"/>
    </location>
</feature>
<evidence type="ECO:0000256" key="1">
    <source>
        <dbReference type="ARBA" id="ARBA00000900"/>
    </source>
</evidence>
<proteinExistence type="predicted"/>
<evidence type="ECO:0000256" key="2">
    <source>
        <dbReference type="ARBA" id="ARBA00004127"/>
    </source>
</evidence>
<dbReference type="SMART" id="SM00744">
    <property type="entry name" value="RINGv"/>
    <property type="match status" value="1"/>
</dbReference>
<dbReference type="RefSeq" id="XP_032821334.1">
    <property type="nucleotide sequence ID" value="XM_032965443.1"/>
</dbReference>
<feature type="region of interest" description="Disordered" evidence="13">
    <location>
        <begin position="195"/>
        <end position="220"/>
    </location>
</feature>
<dbReference type="Gene3D" id="3.30.40.10">
    <property type="entry name" value="Zinc/RING finger domain, C3HC4 (zinc finger)"/>
    <property type="match status" value="1"/>
</dbReference>
<gene>
    <name evidence="17" type="primary">LOC116948609</name>
</gene>
<evidence type="ECO:0000256" key="11">
    <source>
        <dbReference type="ARBA" id="ARBA00022989"/>
    </source>
</evidence>
<evidence type="ECO:0000259" key="15">
    <source>
        <dbReference type="PROSITE" id="PS51292"/>
    </source>
</evidence>
<protein>
    <recommendedName>
        <fullName evidence="4">RING-type E3 ubiquitin transferase</fullName>
        <ecNumber evidence="4">2.3.2.27</ecNumber>
    </recommendedName>
</protein>
<feature type="transmembrane region" description="Helical" evidence="14">
    <location>
        <begin position="109"/>
        <end position="129"/>
    </location>
</feature>
<dbReference type="PANTHER" id="PTHR46053:SF2">
    <property type="entry name" value="RING-TYPE E3 UBIQUITIN TRANSFERASE"/>
    <property type="match status" value="1"/>
</dbReference>
<dbReference type="Pfam" id="PF12906">
    <property type="entry name" value="RINGv"/>
    <property type="match status" value="1"/>
</dbReference>
<keyword evidence="8" id="KW-0863">Zinc-finger</keyword>
<comment type="catalytic activity">
    <reaction evidence="1">
        <text>S-ubiquitinyl-[E2 ubiquitin-conjugating enzyme]-L-cysteine + [acceptor protein]-L-lysine = [E2 ubiquitin-conjugating enzyme]-L-cysteine + N(6)-ubiquitinyl-[acceptor protein]-L-lysine.</text>
        <dbReference type="EC" id="2.3.2.27"/>
    </reaction>
</comment>
<dbReference type="GO" id="GO:0016567">
    <property type="term" value="P:protein ubiquitination"/>
    <property type="evidence" value="ECO:0007669"/>
    <property type="project" value="InterPro"/>
</dbReference>
<sequence length="260" mass="28303">MSCRGVEEPNEGDRSRQDAGSLGTGSRTPPICRICFQGPEQGLLLSPCRCAGSVRFSHQRCLLQWTSERGSWSCELCGSRYRALPARLKGPLQWRAVSLSVVERVQVSAVVLGAVFLFASLAWLLWSAFSPAARWQRVDPLFRVCYAMYACMDVVCIGLIVHEGPSVRRVVRRWLAVNQHWRLLDYDKARAVEDENPITGPARPPALPGPPGAVRSPEVSAVVGSPSRASPCACGCLGGRVCGEHGQEVEERGATTTSDV</sequence>
<evidence type="ECO:0000256" key="6">
    <source>
        <dbReference type="ARBA" id="ARBA00022692"/>
    </source>
</evidence>
<dbReference type="GeneID" id="116948609"/>
<evidence type="ECO:0000256" key="7">
    <source>
        <dbReference type="ARBA" id="ARBA00022723"/>
    </source>
</evidence>
<evidence type="ECO:0000256" key="10">
    <source>
        <dbReference type="ARBA" id="ARBA00022833"/>
    </source>
</evidence>
<comment type="subcellular location">
    <subcellularLocation>
        <location evidence="2">Endomembrane system</location>
        <topology evidence="2">Multi-pass membrane protein</topology>
    </subcellularLocation>
</comment>
<evidence type="ECO:0000256" key="9">
    <source>
        <dbReference type="ARBA" id="ARBA00022786"/>
    </source>
</evidence>
<dbReference type="GO" id="GO:0012505">
    <property type="term" value="C:endomembrane system"/>
    <property type="evidence" value="ECO:0007669"/>
    <property type="project" value="UniProtKB-SubCell"/>
</dbReference>
<organism evidence="16 17">
    <name type="scientific">Petromyzon marinus</name>
    <name type="common">Sea lamprey</name>
    <dbReference type="NCBI Taxonomy" id="7757"/>
    <lineage>
        <taxon>Eukaryota</taxon>
        <taxon>Metazoa</taxon>
        <taxon>Chordata</taxon>
        <taxon>Craniata</taxon>
        <taxon>Vertebrata</taxon>
        <taxon>Cyclostomata</taxon>
        <taxon>Hyperoartia</taxon>
        <taxon>Petromyzontiformes</taxon>
        <taxon>Petromyzontidae</taxon>
        <taxon>Petromyzon</taxon>
    </lineage>
</organism>
<evidence type="ECO:0000256" key="5">
    <source>
        <dbReference type="ARBA" id="ARBA00022679"/>
    </source>
</evidence>
<dbReference type="AlphaFoldDB" id="A0AAJ7TNV7"/>
<evidence type="ECO:0000256" key="12">
    <source>
        <dbReference type="ARBA" id="ARBA00023136"/>
    </source>
</evidence>
<feature type="compositionally biased region" description="Basic and acidic residues" evidence="13">
    <location>
        <begin position="1"/>
        <end position="17"/>
    </location>
</feature>
<evidence type="ECO:0000256" key="13">
    <source>
        <dbReference type="SAM" id="MobiDB-lite"/>
    </source>
</evidence>
<dbReference type="Proteomes" id="UP001318040">
    <property type="component" value="Chromosome 34"/>
</dbReference>
<evidence type="ECO:0000313" key="17">
    <source>
        <dbReference type="RefSeq" id="XP_032821334.1"/>
    </source>
</evidence>
<dbReference type="InterPro" id="IPR011016">
    <property type="entry name" value="Znf_RING-CH"/>
</dbReference>
<keyword evidence="7" id="KW-0479">Metal-binding</keyword>
<evidence type="ECO:0000256" key="4">
    <source>
        <dbReference type="ARBA" id="ARBA00012483"/>
    </source>
</evidence>
<keyword evidence="12 14" id="KW-0472">Membrane</keyword>
<evidence type="ECO:0000256" key="3">
    <source>
        <dbReference type="ARBA" id="ARBA00004906"/>
    </source>
</evidence>
<dbReference type="InterPro" id="IPR013083">
    <property type="entry name" value="Znf_RING/FYVE/PHD"/>
</dbReference>
<keyword evidence="11 14" id="KW-1133">Transmembrane helix</keyword>
<evidence type="ECO:0000256" key="8">
    <source>
        <dbReference type="ARBA" id="ARBA00022771"/>
    </source>
</evidence>
<dbReference type="InterPro" id="IPR046356">
    <property type="entry name" value="MARCHF4/9/11"/>
</dbReference>
<dbReference type="EC" id="2.3.2.27" evidence="4"/>
<dbReference type="PANTHER" id="PTHR46053">
    <property type="entry name" value="E3 UBIQUITIN-PROTEIN LIGASE MARCH4-LIKE"/>
    <property type="match status" value="1"/>
</dbReference>
<comment type="pathway">
    <text evidence="3">Protein modification; protein ubiquitination.</text>
</comment>
<keyword evidence="10" id="KW-0862">Zinc</keyword>
<keyword evidence="16" id="KW-1185">Reference proteome</keyword>
<reference evidence="17" key="1">
    <citation type="submission" date="2025-08" db="UniProtKB">
        <authorList>
            <consortium name="RefSeq"/>
        </authorList>
    </citation>
    <scope>IDENTIFICATION</scope>
    <source>
        <tissue evidence="17">Sperm</tissue>
    </source>
</reference>
<accession>A0AAJ7TNV7</accession>
<feature type="region of interest" description="Disordered" evidence="13">
    <location>
        <begin position="1"/>
        <end position="25"/>
    </location>
</feature>
<evidence type="ECO:0000256" key="14">
    <source>
        <dbReference type="SAM" id="Phobius"/>
    </source>
</evidence>
<keyword evidence="6 14" id="KW-0812">Transmembrane</keyword>
<feature type="compositionally biased region" description="Pro residues" evidence="13">
    <location>
        <begin position="202"/>
        <end position="211"/>
    </location>
</feature>
<dbReference type="PROSITE" id="PS51292">
    <property type="entry name" value="ZF_RING_CH"/>
    <property type="match status" value="1"/>
</dbReference>
<name>A0AAJ7TNV7_PETMA</name>
<keyword evidence="5" id="KW-0808">Transferase</keyword>
<dbReference type="KEGG" id="pmrn:116948609"/>
<dbReference type="GO" id="GO:0008270">
    <property type="term" value="F:zinc ion binding"/>
    <property type="evidence" value="ECO:0007669"/>
    <property type="project" value="UniProtKB-KW"/>
</dbReference>
<evidence type="ECO:0000313" key="16">
    <source>
        <dbReference type="Proteomes" id="UP001318040"/>
    </source>
</evidence>
<feature type="domain" description="RING-CH-type" evidence="15">
    <location>
        <begin position="24"/>
        <end position="84"/>
    </location>
</feature>